<organism evidence="1 2">
    <name type="scientific">Pedobacter africanus</name>
    <dbReference type="NCBI Taxonomy" id="151894"/>
    <lineage>
        <taxon>Bacteria</taxon>
        <taxon>Pseudomonadati</taxon>
        <taxon>Bacteroidota</taxon>
        <taxon>Sphingobacteriia</taxon>
        <taxon>Sphingobacteriales</taxon>
        <taxon>Sphingobacteriaceae</taxon>
        <taxon>Pedobacter</taxon>
    </lineage>
</organism>
<gene>
    <name evidence="1" type="ORF">J2X78_003629</name>
</gene>
<dbReference type="Proteomes" id="UP001246858">
    <property type="component" value="Unassembled WGS sequence"/>
</dbReference>
<evidence type="ECO:0000313" key="2">
    <source>
        <dbReference type="Proteomes" id="UP001246858"/>
    </source>
</evidence>
<keyword evidence="2" id="KW-1185">Reference proteome</keyword>
<proteinExistence type="predicted"/>
<sequence length="522" mass="60208">MKNKSNFLILSSFLGGLLFSYLFWAEKLALNLFIYSLYLITITYLNKDIAKSAKFKIYALAHILAALLVVVNNSDLTICSYYISLLLFVGFSHYQQIRTVFTAILASILQLITIPFNFIQSLTTVAIGRFNLRPVLKLIKYIFIPVFIVSLFTIFYSAANDIFAHYAESILINLSECFKTLFSFFFKDLTFERFVHLCVGTVLTGGLLFTFFDKHLENTEAKCNEKLIRTRRKTGQTTLWREIIQTFSGNLLNKKLALKTEYITSIISFIALNILLLTVNLIDIATLWFGYKPSGNFSADLHEGTNALILSIIMAMIVILYFFRGNLNFYSKSKTLKTLAYIWMVQNFILILSVFIRDGYYIEYYGLTHKRIGVLVFAMLCIIGLITVYIKVSRQKTFFYLAKINGQLWFALLLTFSTINWDIFIVKYNIDHANTVAIDPDYLLSLSDKTLPFLDKNRTRFIHPPAAQKIAPPSALVTPEVDLQKRLDQRITHFAERYKRTTWLSWNLPDWNSAAYFGINKL</sequence>
<reference evidence="1" key="1">
    <citation type="submission" date="2023-07" db="EMBL/GenBank/DDBJ databases">
        <title>Sorghum-associated microbial communities from plants grown in Nebraska, USA.</title>
        <authorList>
            <person name="Schachtman D."/>
        </authorList>
    </citation>
    <scope>NUCLEOTIDE SEQUENCE</scope>
    <source>
        <strain evidence="1">2697</strain>
    </source>
</reference>
<dbReference type="EMBL" id="JAVDTF010000003">
    <property type="protein sequence ID" value="MDR6785055.1"/>
    <property type="molecule type" value="Genomic_DNA"/>
</dbReference>
<name>A0ACC6L0V5_9SPHI</name>
<evidence type="ECO:0000313" key="1">
    <source>
        <dbReference type="EMBL" id="MDR6785055.1"/>
    </source>
</evidence>
<accession>A0ACC6L0V5</accession>
<protein>
    <submittedName>
        <fullName evidence="1">Uncharacterized protein</fullName>
    </submittedName>
</protein>
<comment type="caution">
    <text evidence="1">The sequence shown here is derived from an EMBL/GenBank/DDBJ whole genome shotgun (WGS) entry which is preliminary data.</text>
</comment>